<gene>
    <name evidence="1" type="ORF">RRG08_002941</name>
</gene>
<name>A0AAE1AQS2_9GAST</name>
<dbReference type="EMBL" id="JAWDGP010001468">
    <property type="protein sequence ID" value="KAK3791586.1"/>
    <property type="molecule type" value="Genomic_DNA"/>
</dbReference>
<evidence type="ECO:0000313" key="1">
    <source>
        <dbReference type="EMBL" id="KAK3791586.1"/>
    </source>
</evidence>
<protein>
    <submittedName>
        <fullName evidence="1">Uncharacterized protein</fullName>
    </submittedName>
</protein>
<sequence>MVRIPGDKEHDIVSQYTKNGVNGNNEREVLTHEKSQKATENQELKRIPETVWGQVLAQHNKRSGPVLEIMRAQTPVLSILKAVLENAKRSLNRSTAWELAKHR</sequence>
<evidence type="ECO:0000313" key="2">
    <source>
        <dbReference type="Proteomes" id="UP001283361"/>
    </source>
</evidence>
<accession>A0AAE1AQS2</accession>
<comment type="caution">
    <text evidence="1">The sequence shown here is derived from an EMBL/GenBank/DDBJ whole genome shotgun (WGS) entry which is preliminary data.</text>
</comment>
<reference evidence="1" key="1">
    <citation type="journal article" date="2023" name="G3 (Bethesda)">
        <title>A reference genome for the long-term kleptoplast-retaining sea slug Elysia crispata morphotype clarki.</title>
        <authorList>
            <person name="Eastman K.E."/>
            <person name="Pendleton A.L."/>
            <person name="Shaikh M.A."/>
            <person name="Suttiyut T."/>
            <person name="Ogas R."/>
            <person name="Tomko P."/>
            <person name="Gavelis G."/>
            <person name="Widhalm J.R."/>
            <person name="Wisecaver J.H."/>
        </authorList>
    </citation>
    <scope>NUCLEOTIDE SEQUENCE</scope>
    <source>
        <strain evidence="1">ECLA1</strain>
    </source>
</reference>
<organism evidence="1 2">
    <name type="scientific">Elysia crispata</name>
    <name type="common">lettuce slug</name>
    <dbReference type="NCBI Taxonomy" id="231223"/>
    <lineage>
        <taxon>Eukaryota</taxon>
        <taxon>Metazoa</taxon>
        <taxon>Spiralia</taxon>
        <taxon>Lophotrochozoa</taxon>
        <taxon>Mollusca</taxon>
        <taxon>Gastropoda</taxon>
        <taxon>Heterobranchia</taxon>
        <taxon>Euthyneura</taxon>
        <taxon>Panpulmonata</taxon>
        <taxon>Sacoglossa</taxon>
        <taxon>Placobranchoidea</taxon>
        <taxon>Plakobranchidae</taxon>
        <taxon>Elysia</taxon>
    </lineage>
</organism>
<keyword evidence="2" id="KW-1185">Reference proteome</keyword>
<proteinExistence type="predicted"/>
<dbReference type="AlphaFoldDB" id="A0AAE1AQS2"/>
<dbReference type="Proteomes" id="UP001283361">
    <property type="component" value="Unassembled WGS sequence"/>
</dbReference>